<dbReference type="EMBL" id="CP058316">
    <property type="protein sequence ID" value="QLD10870.1"/>
    <property type="molecule type" value="Genomic_DNA"/>
</dbReference>
<evidence type="ECO:0000313" key="1">
    <source>
        <dbReference type="EMBL" id="QLD10870.1"/>
    </source>
</evidence>
<gene>
    <name evidence="1" type="ORF">HW566_03180</name>
</gene>
<dbReference type="RefSeq" id="WP_178010341.1">
    <property type="nucleotide sequence ID" value="NZ_CP058316.1"/>
</dbReference>
<sequence>MTEWILRGGPRDAHIVPELPKLEEGYYVDDGVQEELGSGDDNGHRIGTFVKY</sequence>
<dbReference type="AlphaFoldDB" id="A0A7D5EWF6"/>
<accession>A0A7D5EWF6</accession>
<name>A0A7D5EWF6_9MICO</name>
<evidence type="ECO:0000313" key="2">
    <source>
        <dbReference type="Proteomes" id="UP000509638"/>
    </source>
</evidence>
<proteinExistence type="predicted"/>
<organism evidence="1 2">
    <name type="scientific">Microbacterium oleivorans</name>
    <dbReference type="NCBI Taxonomy" id="273677"/>
    <lineage>
        <taxon>Bacteria</taxon>
        <taxon>Bacillati</taxon>
        <taxon>Actinomycetota</taxon>
        <taxon>Actinomycetes</taxon>
        <taxon>Micrococcales</taxon>
        <taxon>Microbacteriaceae</taxon>
        <taxon>Microbacterium</taxon>
    </lineage>
</organism>
<protein>
    <submittedName>
        <fullName evidence="1">Uncharacterized protein</fullName>
    </submittedName>
</protein>
<reference evidence="1 2" key="1">
    <citation type="submission" date="2020-06" db="EMBL/GenBank/DDBJ databases">
        <authorList>
            <person name="Jo H."/>
        </authorList>
    </citation>
    <scope>NUCLEOTIDE SEQUENCE [LARGE SCALE GENOMIC DNA]</scope>
    <source>
        <strain evidence="1 2">I46</strain>
    </source>
</reference>
<dbReference type="Proteomes" id="UP000509638">
    <property type="component" value="Chromosome"/>
</dbReference>